<dbReference type="EnsemblMetazoa" id="AALB014890-RA">
    <property type="protein sequence ID" value="AALB014890-PA"/>
    <property type="gene ID" value="AALB014890"/>
</dbReference>
<evidence type="ECO:0000313" key="1">
    <source>
        <dbReference type="EnsemblMetazoa" id="AALB014890-PA"/>
    </source>
</evidence>
<name>A0A182FZ70_ANOAL</name>
<protein>
    <submittedName>
        <fullName evidence="1">Uncharacterized protein</fullName>
    </submittedName>
</protein>
<organism evidence="1 2">
    <name type="scientific">Anopheles albimanus</name>
    <name type="common">New world malaria mosquito</name>
    <dbReference type="NCBI Taxonomy" id="7167"/>
    <lineage>
        <taxon>Eukaryota</taxon>
        <taxon>Metazoa</taxon>
        <taxon>Ecdysozoa</taxon>
        <taxon>Arthropoda</taxon>
        <taxon>Hexapoda</taxon>
        <taxon>Insecta</taxon>
        <taxon>Pterygota</taxon>
        <taxon>Neoptera</taxon>
        <taxon>Endopterygota</taxon>
        <taxon>Diptera</taxon>
        <taxon>Nematocera</taxon>
        <taxon>Culicoidea</taxon>
        <taxon>Culicidae</taxon>
        <taxon>Anophelinae</taxon>
        <taxon>Anopheles</taxon>
    </lineage>
</organism>
<keyword evidence="2" id="KW-1185">Reference proteome</keyword>
<dbReference type="AlphaFoldDB" id="A0A182FZ70"/>
<dbReference type="Proteomes" id="UP000069272">
    <property type="component" value="Unassembled WGS sequence"/>
</dbReference>
<reference evidence="1" key="2">
    <citation type="submission" date="2022-08" db="UniProtKB">
        <authorList>
            <consortium name="EnsemblMetazoa"/>
        </authorList>
    </citation>
    <scope>IDENTIFICATION</scope>
    <source>
        <strain evidence="1">STECLA/ALBI9_A</strain>
    </source>
</reference>
<sequence>MTHILFSRMSDHSTVTEEENLSTLSTNYSINKIQNRFHIRIRNHGSTLQLDPFTSKNMEYLNSQVRKG</sequence>
<dbReference type="VEuPathDB" id="VectorBase:AALB014890"/>
<proteinExistence type="predicted"/>
<evidence type="ECO:0000313" key="2">
    <source>
        <dbReference type="Proteomes" id="UP000069272"/>
    </source>
</evidence>
<accession>A0A182FZ70</accession>
<reference evidence="2" key="1">
    <citation type="journal article" date="2017" name="G3 (Bethesda)">
        <title>The Physical Genome Mapping of Anopheles albimanus Corrected Scaffold Misassemblies and Identified Interarm Rearrangements in Genus Anopheles.</title>
        <authorList>
            <person name="Artemov G.N."/>
            <person name="Peery A.N."/>
            <person name="Jiang X."/>
            <person name="Tu Z."/>
            <person name="Stegniy V.N."/>
            <person name="Sharakhova M.V."/>
            <person name="Sharakhov I.V."/>
        </authorList>
    </citation>
    <scope>NUCLEOTIDE SEQUENCE [LARGE SCALE GENOMIC DNA]</scope>
    <source>
        <strain evidence="2">STECLA/ALBI9_A</strain>
    </source>
</reference>